<organism evidence="2 3">
    <name type="scientific">Paraburkholderia terrae</name>
    <dbReference type="NCBI Taxonomy" id="311230"/>
    <lineage>
        <taxon>Bacteria</taxon>
        <taxon>Pseudomonadati</taxon>
        <taxon>Pseudomonadota</taxon>
        <taxon>Betaproteobacteria</taxon>
        <taxon>Burkholderiales</taxon>
        <taxon>Burkholderiaceae</taxon>
        <taxon>Paraburkholderia</taxon>
    </lineage>
</organism>
<dbReference type="KEGG" id="pter:C2L65_33965"/>
<evidence type="ECO:0000313" key="3">
    <source>
        <dbReference type="Proteomes" id="UP000243502"/>
    </source>
</evidence>
<evidence type="ECO:0000256" key="1">
    <source>
        <dbReference type="SAM" id="MobiDB-lite"/>
    </source>
</evidence>
<proteinExistence type="predicted"/>
<accession>A0A2I8EYY6</accession>
<sequence>MLFVEIMVFHLMVRTKDQSIMEYHDTDAMTLQARFGHKATTCATQHPDGKAQKRKAAGNAGGLVF</sequence>
<dbReference type="AlphaFoldDB" id="A0A2I8EYY6"/>
<feature type="region of interest" description="Disordered" evidence="1">
    <location>
        <begin position="42"/>
        <end position="65"/>
    </location>
</feature>
<reference evidence="2 3" key="1">
    <citation type="submission" date="2018-01" db="EMBL/GenBank/DDBJ databases">
        <title>Species boundaries and ecological features among Paraburkholderia terrae DSMZ17804T, P. hospita DSMZ17164T and P. caribensis DSMZ13236T.</title>
        <authorList>
            <person name="Pratama A.A."/>
        </authorList>
    </citation>
    <scope>NUCLEOTIDE SEQUENCE [LARGE SCALE GENOMIC DNA]</scope>
    <source>
        <strain evidence="2 3">DSM 17804</strain>
    </source>
</reference>
<dbReference type="EMBL" id="CP026113">
    <property type="protein sequence ID" value="AUT64658.1"/>
    <property type="molecule type" value="Genomic_DNA"/>
</dbReference>
<name>A0A2I8EYY6_9BURK</name>
<dbReference type="RefSeq" id="WP_042311741.1">
    <property type="nucleotide sequence ID" value="NZ_AP025258.1"/>
</dbReference>
<gene>
    <name evidence="2" type="ORF">C2L65_33965</name>
</gene>
<evidence type="ECO:0000313" key="2">
    <source>
        <dbReference type="EMBL" id="AUT64658.1"/>
    </source>
</evidence>
<protein>
    <submittedName>
        <fullName evidence="2">Uncharacterized protein</fullName>
    </submittedName>
</protein>
<dbReference type="Proteomes" id="UP000243502">
    <property type="component" value="Chromosome 3"/>
</dbReference>